<dbReference type="Gene3D" id="3.40.50.11990">
    <property type="entry name" value="RNA polymerase II accessory factor, Cdc73 C-terminal domain"/>
    <property type="match status" value="1"/>
</dbReference>
<dbReference type="OrthoDB" id="2186602at2759"/>
<evidence type="ECO:0000259" key="6">
    <source>
        <dbReference type="Pfam" id="PF05179"/>
    </source>
</evidence>
<reference evidence="7" key="1">
    <citation type="submission" date="2020-10" db="EMBL/GenBank/DDBJ databases">
        <authorList>
            <person name="Roach M.J.R."/>
        </authorList>
    </citation>
    <scope>NUCLEOTIDE SEQUENCE</scope>
    <source>
        <strain evidence="7">CBS 1945</strain>
    </source>
</reference>
<protein>
    <recommendedName>
        <fullName evidence="6">Cell division control protein 73 C-terminal domain-containing protein</fullName>
    </recommendedName>
</protein>
<dbReference type="Proteomes" id="UP000662931">
    <property type="component" value="Chromosome 2"/>
</dbReference>
<dbReference type="GO" id="GO:0000993">
    <property type="term" value="F:RNA polymerase II complex binding"/>
    <property type="evidence" value="ECO:0007669"/>
    <property type="project" value="TreeGrafter"/>
</dbReference>
<sequence length="389" mass="43667">MVSAVVTLRSAIKAKKPLTLLPEGSDISGAQQLVIGDQAISLDEETGFTNEEDKVNETLRAIYQSWLHRDSNTTDYFADCEAKKIPVISFMERTELISYLSGASEKCEHLKGEEEKEDNEEQKKRGAKSDKTAGGKRQKIIDSDPFLKLVLSNEREVVDHNKALRGSKLVDFSNVAKECEYKIIRPLKKSSSKSGRYHRHGADGVSGAAGVAGAVGAVGAGSQSLSAILKHKDPIIILSPSASALINMGNVKSFLEEGKFIDPSSENNSVSMQKIVRNSKLFNKKIKFVVVNDVDKFFTKPEHWDRVVAVFTTGQQWQFKNYRDSKPNALFQKVKGFYVHYNGDPIPESIETWNLEVISIERSRRFKDRQTSEYLWEMVEKFMASRGYK</sequence>
<evidence type="ECO:0000256" key="5">
    <source>
        <dbReference type="SAM" id="MobiDB-lite"/>
    </source>
</evidence>
<comment type="similarity">
    <text evidence="2">Belongs to the CDC73 family.</text>
</comment>
<name>A0A875RYU9_EENNA</name>
<evidence type="ECO:0000256" key="4">
    <source>
        <dbReference type="ARBA" id="ARBA00023242"/>
    </source>
</evidence>
<evidence type="ECO:0000256" key="2">
    <source>
        <dbReference type="ARBA" id="ARBA00010427"/>
    </source>
</evidence>
<organism evidence="7 8">
    <name type="scientific">Eeniella nana</name>
    <name type="common">Yeast</name>
    <name type="synonym">Brettanomyces nanus</name>
    <dbReference type="NCBI Taxonomy" id="13502"/>
    <lineage>
        <taxon>Eukaryota</taxon>
        <taxon>Fungi</taxon>
        <taxon>Dikarya</taxon>
        <taxon>Ascomycota</taxon>
        <taxon>Saccharomycotina</taxon>
        <taxon>Pichiomycetes</taxon>
        <taxon>Pichiales</taxon>
        <taxon>Pichiaceae</taxon>
        <taxon>Brettanomyces</taxon>
    </lineage>
</organism>
<evidence type="ECO:0000256" key="3">
    <source>
        <dbReference type="ARBA" id="ARBA00023163"/>
    </source>
</evidence>
<keyword evidence="4" id="KW-0539">Nucleus</keyword>
<dbReference type="GeneID" id="62195445"/>
<dbReference type="InterPro" id="IPR031336">
    <property type="entry name" value="CDC73_C"/>
</dbReference>
<feature type="domain" description="Cell division control protein 73 C-terminal" evidence="6">
    <location>
        <begin position="231"/>
        <end position="382"/>
    </location>
</feature>
<accession>A0A875RYU9</accession>
<dbReference type="KEGG" id="bnn:FOA43_002044"/>
<dbReference type="GO" id="GO:0032968">
    <property type="term" value="P:positive regulation of transcription elongation by RNA polymerase II"/>
    <property type="evidence" value="ECO:0007669"/>
    <property type="project" value="TreeGrafter"/>
</dbReference>
<dbReference type="GO" id="GO:0006368">
    <property type="term" value="P:transcription elongation by RNA polymerase II"/>
    <property type="evidence" value="ECO:0007669"/>
    <property type="project" value="InterPro"/>
</dbReference>
<dbReference type="InterPro" id="IPR007852">
    <property type="entry name" value="Cdc73/Parafibromin"/>
</dbReference>
<dbReference type="AlphaFoldDB" id="A0A875RYU9"/>
<dbReference type="PANTHER" id="PTHR12466:SF8">
    <property type="entry name" value="PARAFIBROMIN"/>
    <property type="match status" value="1"/>
</dbReference>
<evidence type="ECO:0000313" key="8">
    <source>
        <dbReference type="Proteomes" id="UP000662931"/>
    </source>
</evidence>
<proteinExistence type="inferred from homology"/>
<comment type="subcellular location">
    <subcellularLocation>
        <location evidence="1">Nucleus</location>
    </subcellularLocation>
</comment>
<feature type="region of interest" description="Disordered" evidence="5">
    <location>
        <begin position="110"/>
        <end position="137"/>
    </location>
</feature>
<evidence type="ECO:0000313" key="7">
    <source>
        <dbReference type="EMBL" id="QPG74711.1"/>
    </source>
</evidence>
<dbReference type="RefSeq" id="XP_038778276.1">
    <property type="nucleotide sequence ID" value="XM_038922348.1"/>
</dbReference>
<dbReference type="Pfam" id="PF05179">
    <property type="entry name" value="CDC73_C"/>
    <property type="match status" value="1"/>
</dbReference>
<gene>
    <name evidence="7" type="ORF">FOA43_002044</name>
</gene>
<keyword evidence="3" id="KW-0804">Transcription</keyword>
<feature type="compositionally biased region" description="Basic and acidic residues" evidence="5">
    <location>
        <begin position="121"/>
        <end position="133"/>
    </location>
</feature>
<dbReference type="InterPro" id="IPR038103">
    <property type="entry name" value="CDC73_C_sf"/>
</dbReference>
<dbReference type="PANTHER" id="PTHR12466">
    <property type="entry name" value="CDC73 DOMAIN PROTEIN"/>
    <property type="match status" value="1"/>
</dbReference>
<dbReference type="GO" id="GO:0016593">
    <property type="term" value="C:Cdc73/Paf1 complex"/>
    <property type="evidence" value="ECO:0007669"/>
    <property type="project" value="InterPro"/>
</dbReference>
<keyword evidence="8" id="KW-1185">Reference proteome</keyword>
<dbReference type="EMBL" id="CP064813">
    <property type="protein sequence ID" value="QPG74711.1"/>
    <property type="molecule type" value="Genomic_DNA"/>
</dbReference>
<evidence type="ECO:0000256" key="1">
    <source>
        <dbReference type="ARBA" id="ARBA00004123"/>
    </source>
</evidence>